<accession>A0A3Q9KBR3</accession>
<evidence type="ECO:0000256" key="1">
    <source>
        <dbReference type="SAM" id="MobiDB-lite"/>
    </source>
</evidence>
<evidence type="ECO:0000313" key="3">
    <source>
        <dbReference type="Proteomes" id="UP000275579"/>
    </source>
</evidence>
<organism evidence="2 3">
    <name type="scientific">Streptomyces lydicus</name>
    <dbReference type="NCBI Taxonomy" id="47763"/>
    <lineage>
        <taxon>Bacteria</taxon>
        <taxon>Bacillati</taxon>
        <taxon>Actinomycetota</taxon>
        <taxon>Actinomycetes</taxon>
        <taxon>Kitasatosporales</taxon>
        <taxon>Streptomycetaceae</taxon>
        <taxon>Streptomyces</taxon>
    </lineage>
</organism>
<dbReference type="RefSeq" id="WP_127152363.1">
    <property type="nucleotide sequence ID" value="NZ_CP029042.1"/>
</dbReference>
<protein>
    <submittedName>
        <fullName evidence="2">Uncharacterized protein</fullName>
    </submittedName>
</protein>
<dbReference type="AlphaFoldDB" id="A0A3Q9KBR3"/>
<feature type="region of interest" description="Disordered" evidence="1">
    <location>
        <begin position="1"/>
        <end position="43"/>
    </location>
</feature>
<proteinExistence type="predicted"/>
<feature type="compositionally biased region" description="Gly residues" evidence="1">
    <location>
        <begin position="18"/>
        <end position="30"/>
    </location>
</feature>
<dbReference type="EMBL" id="CP029042">
    <property type="protein sequence ID" value="AZS73352.1"/>
    <property type="molecule type" value="Genomic_DNA"/>
</dbReference>
<reference evidence="2 3" key="1">
    <citation type="submission" date="2018-04" db="EMBL/GenBank/DDBJ databases">
        <title>Complete genome sequences of Streptomyces lydicus strain WYEC and characterization of antagonistic properties of biological control agents.</title>
        <authorList>
            <person name="Mariita R.M."/>
            <person name="Sello J.K."/>
        </authorList>
    </citation>
    <scope>NUCLEOTIDE SEQUENCE [LARGE SCALE GENOMIC DNA]</scope>
    <source>
        <strain evidence="2 3">WYEC 108</strain>
    </source>
</reference>
<name>A0A3Q9KBR3_9ACTN</name>
<gene>
    <name evidence="2" type="ORF">DDE74_22515</name>
</gene>
<sequence length="76" mass="8131">MSGRAAHGRPDGPWSYRGLGGRPSGSGGPLGRSRPVEPAVGIAGRLDRGPSYRCRRAELRLEAALRGVRRVVRINV</sequence>
<dbReference type="Proteomes" id="UP000275579">
    <property type="component" value="Chromosome"/>
</dbReference>
<evidence type="ECO:0000313" key="2">
    <source>
        <dbReference type="EMBL" id="AZS73352.1"/>
    </source>
</evidence>